<dbReference type="OrthoDB" id="288014at2"/>
<dbReference type="PIRSF" id="PIRSF004761">
    <property type="entry name" value="Hydrgn_mat_HypA"/>
    <property type="match status" value="1"/>
</dbReference>
<dbReference type="GO" id="GO:0016530">
    <property type="term" value="F:metallochaperone activity"/>
    <property type="evidence" value="ECO:0007669"/>
    <property type="project" value="UniProtKB-ARBA"/>
</dbReference>
<feature type="binding site" evidence="5">
    <location>
        <position position="89"/>
    </location>
    <ligand>
        <name>Zn(2+)</name>
        <dbReference type="ChEBI" id="CHEBI:29105"/>
    </ligand>
</feature>
<dbReference type="AlphaFoldDB" id="A0A327JKI9"/>
<comment type="function">
    <text evidence="5">Involved in the maturation of [NiFe] hydrogenases. Required for nickel insertion into the metal center of the hydrogenase.</text>
</comment>
<feature type="binding site" evidence="5">
    <location>
        <position position="92"/>
    </location>
    <ligand>
        <name>Zn(2+)</name>
        <dbReference type="ChEBI" id="CHEBI:29105"/>
    </ligand>
</feature>
<keyword evidence="2 5" id="KW-0533">Nickel</keyword>
<dbReference type="GO" id="GO:0008270">
    <property type="term" value="F:zinc ion binding"/>
    <property type="evidence" value="ECO:0007669"/>
    <property type="project" value="UniProtKB-UniRule"/>
</dbReference>
<dbReference type="RefSeq" id="WP_111435595.1">
    <property type="nucleotide sequence ID" value="NZ_JACIGG010000015.1"/>
</dbReference>
<feature type="binding site" evidence="5">
    <location>
        <position position="73"/>
    </location>
    <ligand>
        <name>Zn(2+)</name>
        <dbReference type="ChEBI" id="CHEBI:29105"/>
    </ligand>
</feature>
<comment type="caution">
    <text evidence="6">The sequence shown here is derived from an EMBL/GenBank/DDBJ whole genome shotgun (WGS) entry which is preliminary data.</text>
</comment>
<dbReference type="FunFam" id="3.30.2320.80:FF:000001">
    <property type="entry name" value="Hydrogenase maturation factor HypA"/>
    <property type="match status" value="1"/>
</dbReference>
<evidence type="ECO:0000256" key="3">
    <source>
        <dbReference type="ARBA" id="ARBA00022723"/>
    </source>
</evidence>
<dbReference type="PANTHER" id="PTHR34535">
    <property type="entry name" value="HYDROGENASE MATURATION FACTOR HYPA"/>
    <property type="match status" value="1"/>
</dbReference>
<dbReference type="InterPro" id="IPR020538">
    <property type="entry name" value="Hydgase_Ni_incorp_HypA/HybF_CS"/>
</dbReference>
<gene>
    <name evidence="5 6" type="primary">hypA</name>
    <name evidence="6" type="ORF">CH339_17000</name>
</gene>
<sequence length="113" mass="12210">MHEMSLTASLMEIVAETARREGFDRVTVVRLEIGALSHVSPEAMEFCFSAVAGGTVAEGAELDIVRIPAKAWCLDCAKSVPIAERYDPCPHCGGHQLQPTSGEELKLKELEVA</sequence>
<feature type="binding site" evidence="5">
    <location>
        <position position="76"/>
    </location>
    <ligand>
        <name>Zn(2+)</name>
        <dbReference type="ChEBI" id="CHEBI:29105"/>
    </ligand>
</feature>
<evidence type="ECO:0000256" key="2">
    <source>
        <dbReference type="ARBA" id="ARBA00022596"/>
    </source>
</evidence>
<keyword evidence="7" id="KW-1185">Reference proteome</keyword>
<proteinExistence type="inferred from homology"/>
<organism evidence="6 7">
    <name type="scientific">Rhodobium orientis</name>
    <dbReference type="NCBI Taxonomy" id="34017"/>
    <lineage>
        <taxon>Bacteria</taxon>
        <taxon>Pseudomonadati</taxon>
        <taxon>Pseudomonadota</taxon>
        <taxon>Alphaproteobacteria</taxon>
        <taxon>Hyphomicrobiales</taxon>
        <taxon>Rhodobiaceae</taxon>
        <taxon>Rhodobium</taxon>
    </lineage>
</organism>
<dbReference type="Proteomes" id="UP000249299">
    <property type="component" value="Unassembled WGS sequence"/>
</dbReference>
<protein>
    <recommendedName>
        <fullName evidence="5">Hydrogenase maturation factor HypA</fullName>
    </recommendedName>
</protein>
<evidence type="ECO:0000256" key="4">
    <source>
        <dbReference type="ARBA" id="ARBA00022833"/>
    </source>
</evidence>
<dbReference type="EMBL" id="NPEV01000041">
    <property type="protein sequence ID" value="RAI25813.1"/>
    <property type="molecule type" value="Genomic_DNA"/>
</dbReference>
<dbReference type="GO" id="GO:0016151">
    <property type="term" value="F:nickel cation binding"/>
    <property type="evidence" value="ECO:0007669"/>
    <property type="project" value="UniProtKB-UniRule"/>
</dbReference>
<accession>A0A327JKI9</accession>
<evidence type="ECO:0000313" key="7">
    <source>
        <dbReference type="Proteomes" id="UP000249299"/>
    </source>
</evidence>
<name>A0A327JKI9_9HYPH</name>
<evidence type="ECO:0000256" key="1">
    <source>
        <dbReference type="ARBA" id="ARBA00010748"/>
    </source>
</evidence>
<dbReference type="InterPro" id="IPR000688">
    <property type="entry name" value="HypA/HybF"/>
</dbReference>
<dbReference type="GO" id="GO:0051604">
    <property type="term" value="P:protein maturation"/>
    <property type="evidence" value="ECO:0007669"/>
    <property type="project" value="InterPro"/>
</dbReference>
<keyword evidence="4 5" id="KW-0862">Zinc</keyword>
<evidence type="ECO:0000313" key="6">
    <source>
        <dbReference type="EMBL" id="RAI25813.1"/>
    </source>
</evidence>
<dbReference type="PROSITE" id="PS01249">
    <property type="entry name" value="HYPA"/>
    <property type="match status" value="1"/>
</dbReference>
<comment type="similarity">
    <text evidence="1 5">Belongs to the HypA/HybF family.</text>
</comment>
<dbReference type="Pfam" id="PF01155">
    <property type="entry name" value="HypA"/>
    <property type="match status" value="1"/>
</dbReference>
<dbReference type="Gene3D" id="3.30.2320.80">
    <property type="match status" value="1"/>
</dbReference>
<feature type="binding site" evidence="5">
    <location>
        <position position="2"/>
    </location>
    <ligand>
        <name>Ni(2+)</name>
        <dbReference type="ChEBI" id="CHEBI:49786"/>
    </ligand>
</feature>
<evidence type="ECO:0000256" key="5">
    <source>
        <dbReference type="HAMAP-Rule" id="MF_00213"/>
    </source>
</evidence>
<dbReference type="NCBIfam" id="TIGR00100">
    <property type="entry name" value="hypA"/>
    <property type="match status" value="1"/>
</dbReference>
<dbReference type="HAMAP" id="MF_00213">
    <property type="entry name" value="HypA_HybF"/>
    <property type="match status" value="1"/>
</dbReference>
<reference evidence="6 7" key="1">
    <citation type="submission" date="2017-07" db="EMBL/GenBank/DDBJ databases">
        <title>Draft Genome Sequences of Select Purple Nonsulfur Bacteria.</title>
        <authorList>
            <person name="Lasarre B."/>
            <person name="Mckinlay J.B."/>
        </authorList>
    </citation>
    <scope>NUCLEOTIDE SEQUENCE [LARGE SCALE GENOMIC DNA]</scope>
    <source>
        <strain evidence="6 7">DSM 11290</strain>
    </source>
</reference>
<keyword evidence="3 5" id="KW-0479">Metal-binding</keyword>
<dbReference type="PANTHER" id="PTHR34535:SF3">
    <property type="entry name" value="HYDROGENASE MATURATION FACTOR HYPA"/>
    <property type="match status" value="1"/>
</dbReference>